<evidence type="ECO:0000256" key="1">
    <source>
        <dbReference type="SAM" id="Phobius"/>
    </source>
</evidence>
<dbReference type="OrthoDB" id="1653128at2"/>
<keyword evidence="2" id="KW-0449">Lipoprotein</keyword>
<reference evidence="2 3" key="1">
    <citation type="submission" date="2016-02" db="EMBL/GenBank/DDBJ databases">
        <title>Genome sequence of Clostridium thermobutyricum DSM 4928.</title>
        <authorList>
            <person name="Poehlein A."/>
            <person name="Daniel R."/>
        </authorList>
    </citation>
    <scope>NUCLEOTIDE SEQUENCE [LARGE SCALE GENOMIC DNA]</scope>
    <source>
        <strain evidence="2 3">DSM 4928</strain>
    </source>
</reference>
<keyword evidence="1" id="KW-0472">Membrane</keyword>
<feature type="transmembrane region" description="Helical" evidence="1">
    <location>
        <begin position="158"/>
        <end position="177"/>
    </location>
</feature>
<dbReference type="AlphaFoldDB" id="A0A1V4SRX7"/>
<comment type="caution">
    <text evidence="2">The sequence shown here is derived from an EMBL/GenBank/DDBJ whole genome shotgun (WGS) entry which is preliminary data.</text>
</comment>
<keyword evidence="1" id="KW-0812">Transmembrane</keyword>
<dbReference type="Pfam" id="PF01252">
    <property type="entry name" value="Peptidase_A8"/>
    <property type="match status" value="1"/>
</dbReference>
<organism evidence="2 3">
    <name type="scientific">Clostridium thermobutyricum DSM 4928</name>
    <dbReference type="NCBI Taxonomy" id="1121339"/>
    <lineage>
        <taxon>Bacteria</taxon>
        <taxon>Bacillati</taxon>
        <taxon>Bacillota</taxon>
        <taxon>Clostridia</taxon>
        <taxon>Eubacteriales</taxon>
        <taxon>Clostridiaceae</taxon>
        <taxon>Clostridium</taxon>
    </lineage>
</organism>
<evidence type="ECO:0000313" key="2">
    <source>
        <dbReference type="EMBL" id="OPX46630.1"/>
    </source>
</evidence>
<feature type="transmembrane region" description="Helical" evidence="1">
    <location>
        <begin position="197"/>
        <end position="216"/>
    </location>
</feature>
<dbReference type="Proteomes" id="UP000191448">
    <property type="component" value="Unassembled WGS sequence"/>
</dbReference>
<feature type="transmembrane region" description="Helical" evidence="1">
    <location>
        <begin position="68"/>
        <end position="90"/>
    </location>
</feature>
<evidence type="ECO:0000313" key="3">
    <source>
        <dbReference type="Proteomes" id="UP000191448"/>
    </source>
</evidence>
<feature type="transmembrane region" description="Helical" evidence="1">
    <location>
        <begin position="7"/>
        <end position="29"/>
    </location>
</feature>
<proteinExistence type="predicted"/>
<feature type="transmembrane region" description="Helical" evidence="1">
    <location>
        <begin position="35"/>
        <end position="56"/>
    </location>
</feature>
<name>A0A1V4SRX7_9CLOT</name>
<dbReference type="GO" id="GO:0004190">
    <property type="term" value="F:aspartic-type endopeptidase activity"/>
    <property type="evidence" value="ECO:0007669"/>
    <property type="project" value="UniProtKB-EC"/>
</dbReference>
<dbReference type="EMBL" id="LTAY01000079">
    <property type="protein sequence ID" value="OPX46630.1"/>
    <property type="molecule type" value="Genomic_DNA"/>
</dbReference>
<keyword evidence="1" id="KW-1133">Transmembrane helix</keyword>
<protein>
    <submittedName>
        <fullName evidence="2">Lipoprotein signal peptidase</fullName>
        <ecNumber evidence="2">3.4.23.36</ecNumber>
    </submittedName>
</protein>
<dbReference type="InterPro" id="IPR001872">
    <property type="entry name" value="Peptidase_A8"/>
</dbReference>
<dbReference type="EC" id="3.4.23.36" evidence="2"/>
<accession>A0A1V4SRX7</accession>
<feature type="transmembrane region" description="Helical" evidence="1">
    <location>
        <begin position="123"/>
        <end position="146"/>
    </location>
</feature>
<dbReference type="GO" id="GO:0006508">
    <property type="term" value="P:proteolysis"/>
    <property type="evidence" value="ECO:0007669"/>
    <property type="project" value="InterPro"/>
</dbReference>
<sequence length="252" mass="29138">MKTKKFLTIGILPLMWIAYFIFELISGRITNSEIFIGNVFLTLLFALVGIFIYNFTKKHEYGLNTKTLYLLFFILLILDQGVKLIIKLFFFKDYYGFFDEFLSFNPIINTKGSWLNARFGVGISFPTLIVLNLIALFLFLEVYRYYRSKDNRDIYSDLSIIFVFTGALCSLIDKVFYGGSLDFIGVGDLFIADLKDIYINLGIFFLILCLYNSGFFQEEDNTSLKDDAKNLKNFAIFIKDDVKSGFKKNSTT</sequence>
<dbReference type="GO" id="GO:0016020">
    <property type="term" value="C:membrane"/>
    <property type="evidence" value="ECO:0007669"/>
    <property type="project" value="InterPro"/>
</dbReference>
<keyword evidence="2" id="KW-0378">Hydrolase</keyword>
<dbReference type="RefSeq" id="WP_080023911.1">
    <property type="nucleotide sequence ID" value="NZ_LTAY01000079.1"/>
</dbReference>
<gene>
    <name evidence="2" type="primary">lspA</name>
    <name evidence="2" type="ORF">CLTHE_27060</name>
</gene>